<evidence type="ECO:0000256" key="1">
    <source>
        <dbReference type="SAM" id="Phobius"/>
    </source>
</evidence>
<keyword evidence="3" id="KW-1185">Reference proteome</keyword>
<dbReference type="RefSeq" id="WP_404549362.1">
    <property type="nucleotide sequence ID" value="NZ_JADIKJ010000039.1"/>
</dbReference>
<evidence type="ECO:0000313" key="2">
    <source>
        <dbReference type="EMBL" id="MFK2902229.1"/>
    </source>
</evidence>
<name>A0ABW8JP37_9GAMM</name>
<organism evidence="2 3">
    <name type="scientific">Dyella jejuensis</name>
    <dbReference type="NCBI Taxonomy" id="1432009"/>
    <lineage>
        <taxon>Bacteria</taxon>
        <taxon>Pseudomonadati</taxon>
        <taxon>Pseudomonadota</taxon>
        <taxon>Gammaproteobacteria</taxon>
        <taxon>Lysobacterales</taxon>
        <taxon>Rhodanobacteraceae</taxon>
        <taxon>Dyella</taxon>
    </lineage>
</organism>
<sequence>MRVSATNYLLLGVASFAAFFGIQALVVSYCLPMPAIKDLSHPLEVIGTYTYSHGSRGGNSTWVNNKRFYCGGGALGYYSCVGYINGLPQQAPITLKFVNLKTIDGTVPVAMNVKSSGKELFSQTPLQYMSAWKSQNNFYFSSYSLIIALVVVGVTHIYLTRNKMT</sequence>
<proteinExistence type="predicted"/>
<comment type="caution">
    <text evidence="2">The sequence shown here is derived from an EMBL/GenBank/DDBJ whole genome shotgun (WGS) entry which is preliminary data.</text>
</comment>
<reference evidence="2 3" key="1">
    <citation type="submission" date="2020-10" db="EMBL/GenBank/DDBJ databases">
        <title>Phylogeny of dyella-like bacteria.</title>
        <authorList>
            <person name="Fu J."/>
        </authorList>
    </citation>
    <scope>NUCLEOTIDE SEQUENCE [LARGE SCALE GENOMIC DNA]</scope>
    <source>
        <strain evidence="2 3">JP1</strain>
    </source>
</reference>
<dbReference type="EMBL" id="JADIKJ010000039">
    <property type="protein sequence ID" value="MFK2902229.1"/>
    <property type="molecule type" value="Genomic_DNA"/>
</dbReference>
<gene>
    <name evidence="2" type="ORF">ISP15_18020</name>
</gene>
<accession>A0ABW8JP37</accession>
<keyword evidence="1" id="KW-0472">Membrane</keyword>
<keyword evidence="1" id="KW-1133">Transmembrane helix</keyword>
<dbReference type="Proteomes" id="UP001620461">
    <property type="component" value="Unassembled WGS sequence"/>
</dbReference>
<protein>
    <submittedName>
        <fullName evidence="2">Uncharacterized protein</fullName>
    </submittedName>
</protein>
<evidence type="ECO:0000313" key="3">
    <source>
        <dbReference type="Proteomes" id="UP001620461"/>
    </source>
</evidence>
<feature type="transmembrane region" description="Helical" evidence="1">
    <location>
        <begin position="138"/>
        <end position="159"/>
    </location>
</feature>
<keyword evidence="1" id="KW-0812">Transmembrane</keyword>